<evidence type="ECO:0000313" key="3">
    <source>
        <dbReference type="Proteomes" id="UP000009282"/>
    </source>
</evidence>
<name>G4QLC1_GLANF</name>
<dbReference type="EMBL" id="CP003060">
    <property type="protein sequence ID" value="AEP29788.1"/>
    <property type="molecule type" value="Genomic_DNA"/>
</dbReference>
<feature type="compositionally biased region" description="Polar residues" evidence="1">
    <location>
        <begin position="28"/>
        <end position="40"/>
    </location>
</feature>
<gene>
    <name evidence="2" type="ordered locus">GNIT_1672</name>
</gene>
<proteinExistence type="predicted"/>
<feature type="region of interest" description="Disordered" evidence="1">
    <location>
        <begin position="27"/>
        <end position="49"/>
    </location>
</feature>
<sequence length="206" mass="22934">MHCSSVTKILKRSLYAGVFLSLMGCQPEESNTTKTDTSAPSPVKTAEHDSAVPPLLTLDELLNASDFQAGIKQSVLNDDSAALKDWQDQLLAVAKEVHLAPRDVKLISGQQGLLFIEFEAKKQLFNDEFIELFMNFQSIDDLIQKYPHLTGVHKRAQSLIDARDVAIERAATMLSEEGVEGDATQQARAQWQDYMINSGRLETLRN</sequence>
<dbReference type="Proteomes" id="UP000009282">
    <property type="component" value="Chromosome"/>
</dbReference>
<dbReference type="HOGENOM" id="CLU_1330363_0_0_6"/>
<accession>G4QLC1</accession>
<dbReference type="AlphaFoldDB" id="G4QLC1"/>
<dbReference type="KEGG" id="gni:GNIT_1672"/>
<evidence type="ECO:0000313" key="2">
    <source>
        <dbReference type="EMBL" id="AEP29788.1"/>
    </source>
</evidence>
<reference evidence="2 3" key="1">
    <citation type="journal article" date="2011" name="J. Bacteriol.">
        <title>Complete genome sequence of seawater bacterium Glaciecola nitratireducens FR1064T.</title>
        <authorList>
            <person name="Bian F."/>
            <person name="Qin Q.L."/>
            <person name="Xie B.B."/>
            <person name="Shu Y.L."/>
            <person name="Zhang X.Y."/>
            <person name="Yu Y."/>
            <person name="Chen B."/>
            <person name="Chen X.L."/>
            <person name="Zhou B.C."/>
            <person name="Zhang Y.Z."/>
        </authorList>
    </citation>
    <scope>NUCLEOTIDE SEQUENCE [LARGE SCALE GENOMIC DNA]</scope>
    <source>
        <strain evidence="3">JCM 12485 / KCTC 12276 / FR1064</strain>
    </source>
</reference>
<keyword evidence="3" id="KW-1185">Reference proteome</keyword>
<dbReference type="STRING" id="1085623.GNIT_1672"/>
<evidence type="ECO:0000256" key="1">
    <source>
        <dbReference type="SAM" id="MobiDB-lite"/>
    </source>
</evidence>
<protein>
    <submittedName>
        <fullName evidence="2">Uncharacterized protein</fullName>
    </submittedName>
</protein>
<organism evidence="2 3">
    <name type="scientific">Glaciecola nitratireducens (strain JCM 12485 / KCTC 12276 / FR1064)</name>
    <dbReference type="NCBI Taxonomy" id="1085623"/>
    <lineage>
        <taxon>Bacteria</taxon>
        <taxon>Pseudomonadati</taxon>
        <taxon>Pseudomonadota</taxon>
        <taxon>Gammaproteobacteria</taxon>
        <taxon>Alteromonadales</taxon>
        <taxon>Alteromonadaceae</taxon>
        <taxon>Brumicola</taxon>
    </lineage>
</organism>